<reference evidence="1" key="1">
    <citation type="journal article" date="2014" name="Nucleic Acids Res.">
        <title>The evolutionary dynamics of variant antigen genes in Babesia reveal a history of genomic innovation underlying host-parasite interaction.</title>
        <authorList>
            <person name="Jackson A.P."/>
            <person name="Otto T.D."/>
            <person name="Darby A."/>
            <person name="Ramaprasad A."/>
            <person name="Xia D."/>
            <person name="Echaide I.E."/>
            <person name="Farber M."/>
            <person name="Gahlot S."/>
            <person name="Gamble J."/>
            <person name="Gupta D."/>
            <person name="Gupta Y."/>
            <person name="Jackson L."/>
            <person name="Malandrin L."/>
            <person name="Malas T.B."/>
            <person name="Moussa E."/>
            <person name="Nair M."/>
            <person name="Reid A.J."/>
            <person name="Sanders M."/>
            <person name="Sharma J."/>
            <person name="Tracey A."/>
            <person name="Quail M.A."/>
            <person name="Weir W."/>
            <person name="Wastling J.M."/>
            <person name="Hall N."/>
            <person name="Willadsen P."/>
            <person name="Lingelbach K."/>
            <person name="Shiels B."/>
            <person name="Tait A."/>
            <person name="Berriman M."/>
            <person name="Allred D.R."/>
            <person name="Pain A."/>
        </authorList>
    </citation>
    <scope>NUCLEOTIDE SEQUENCE</scope>
    <source>
        <strain evidence="1">1802A</strain>
    </source>
</reference>
<dbReference type="Proteomes" id="UP001195914">
    <property type="component" value="Unassembled WGS sequence"/>
</dbReference>
<proteinExistence type="predicted"/>
<accession>A0AAD9LFM0</accession>
<name>A0AAD9LFM0_BABDI</name>
<organism evidence="1 2">
    <name type="scientific">Babesia divergens</name>
    <dbReference type="NCBI Taxonomy" id="32595"/>
    <lineage>
        <taxon>Eukaryota</taxon>
        <taxon>Sar</taxon>
        <taxon>Alveolata</taxon>
        <taxon>Apicomplexa</taxon>
        <taxon>Aconoidasida</taxon>
        <taxon>Piroplasmida</taxon>
        <taxon>Babesiidae</taxon>
        <taxon>Babesia</taxon>
    </lineage>
</organism>
<dbReference type="AlphaFoldDB" id="A0AAD9LFM0"/>
<comment type="caution">
    <text evidence="1">The sequence shown here is derived from an EMBL/GenBank/DDBJ whole genome shotgun (WGS) entry which is preliminary data.</text>
</comment>
<evidence type="ECO:0000313" key="2">
    <source>
        <dbReference type="Proteomes" id="UP001195914"/>
    </source>
</evidence>
<dbReference type="EMBL" id="JAHBMH010000062">
    <property type="protein sequence ID" value="KAK1934790.1"/>
    <property type="molecule type" value="Genomic_DNA"/>
</dbReference>
<gene>
    <name evidence="1" type="ORF">X943_001528</name>
</gene>
<sequence>MSAFISPVADDPITKLQNLLQNTLYSFADVTITLAPEKFQALEKELKEQGITLPEGFNDAATLASSSVEADGIAAGPPAPGSIMDRVERLGELNDHVQATVDDLPDSTKSKVGVTFNSNNSFIQEEVMSHVKQLYDECQRATVEIETLYFELVEALETLREYVYCDDNT</sequence>
<reference evidence="1" key="2">
    <citation type="submission" date="2021-05" db="EMBL/GenBank/DDBJ databases">
        <authorList>
            <person name="Pain A."/>
        </authorList>
    </citation>
    <scope>NUCLEOTIDE SEQUENCE</scope>
    <source>
        <strain evidence="1">1802A</strain>
    </source>
</reference>
<protein>
    <submittedName>
        <fullName evidence="1">Uncharacterized protein</fullName>
    </submittedName>
</protein>
<keyword evidence="2" id="KW-1185">Reference proteome</keyword>
<evidence type="ECO:0000313" key="1">
    <source>
        <dbReference type="EMBL" id="KAK1934790.1"/>
    </source>
</evidence>